<keyword evidence="2" id="KW-1185">Reference proteome</keyword>
<dbReference type="AlphaFoldDB" id="A0A6B3SPK4"/>
<name>A0A6B3SPK4_9BURK</name>
<organism evidence="1 2">
    <name type="scientific">Noviherbaspirillum galbum</name>
    <dbReference type="NCBI Taxonomy" id="2709383"/>
    <lineage>
        <taxon>Bacteria</taxon>
        <taxon>Pseudomonadati</taxon>
        <taxon>Pseudomonadota</taxon>
        <taxon>Betaproteobacteria</taxon>
        <taxon>Burkholderiales</taxon>
        <taxon>Oxalobacteraceae</taxon>
        <taxon>Noviherbaspirillum</taxon>
    </lineage>
</organism>
<dbReference type="RefSeq" id="WP_163965799.1">
    <property type="nucleotide sequence ID" value="NZ_JAAIVB010000055.1"/>
</dbReference>
<evidence type="ECO:0000313" key="1">
    <source>
        <dbReference type="EMBL" id="NEX62830.1"/>
    </source>
</evidence>
<comment type="caution">
    <text evidence="1">The sequence shown here is derived from an EMBL/GenBank/DDBJ whole genome shotgun (WGS) entry which is preliminary data.</text>
</comment>
<dbReference type="EMBL" id="JAAIVB010000055">
    <property type="protein sequence ID" value="NEX62830.1"/>
    <property type="molecule type" value="Genomic_DNA"/>
</dbReference>
<reference evidence="1 2" key="1">
    <citation type="submission" date="2020-02" db="EMBL/GenBank/DDBJ databases">
        <authorList>
            <person name="Kim M.K."/>
        </authorList>
    </citation>
    <scope>NUCLEOTIDE SEQUENCE [LARGE SCALE GENOMIC DNA]</scope>
    <source>
        <strain evidence="1 2">17J57-3</strain>
    </source>
</reference>
<dbReference type="Proteomes" id="UP000482155">
    <property type="component" value="Unassembled WGS sequence"/>
</dbReference>
<evidence type="ECO:0000313" key="2">
    <source>
        <dbReference type="Proteomes" id="UP000482155"/>
    </source>
</evidence>
<accession>A0A6B3SPK4</accession>
<proteinExistence type="predicted"/>
<gene>
    <name evidence="1" type="ORF">G3574_17230</name>
</gene>
<sequence length="109" mass="11553">MRDGHQQGIAAPVPRRRQRLAPRDADLGILRELAMAAAGRGECLEAARPAVILAGADVGWNQHAEDVVADVFGHAQEQIGAMEVTDRTGNGRRSGFGLLKDGWFGGPVA</sequence>
<protein>
    <submittedName>
        <fullName evidence="1">Uncharacterized protein</fullName>
    </submittedName>
</protein>